<evidence type="ECO:0000256" key="1">
    <source>
        <dbReference type="SAM" id="SignalP"/>
    </source>
</evidence>
<feature type="chain" id="PRO_5020031020" description="Cadherin domain protein" evidence="1">
    <location>
        <begin position="21"/>
        <end position="130"/>
    </location>
</feature>
<proteinExistence type="predicted"/>
<sequence>MFHAETLLLFLQYCPLVVETLSFTKPVYHVMVCQDEIPSLIPVIRLQVGEMKPTSRIQYLLENQGVEQSAFRIDTKTGALELFSKLPPISMALTVRAILEDGPNHFEAETVVRVHVVCFAGSHAWDAVRK</sequence>
<dbReference type="GO" id="GO:0016020">
    <property type="term" value="C:membrane"/>
    <property type="evidence" value="ECO:0007669"/>
    <property type="project" value="InterPro"/>
</dbReference>
<name>A0A4E0RVF5_FASHE</name>
<dbReference type="EMBL" id="JXXN02009877">
    <property type="protein sequence ID" value="THD18580.1"/>
    <property type="molecule type" value="Genomic_DNA"/>
</dbReference>
<dbReference type="Gene3D" id="2.60.40.60">
    <property type="entry name" value="Cadherins"/>
    <property type="match status" value="1"/>
</dbReference>
<evidence type="ECO:0000313" key="2">
    <source>
        <dbReference type="EMBL" id="THD18580.1"/>
    </source>
</evidence>
<accession>A0A4E0RVF5</accession>
<dbReference type="GO" id="GO:0005509">
    <property type="term" value="F:calcium ion binding"/>
    <property type="evidence" value="ECO:0007669"/>
    <property type="project" value="InterPro"/>
</dbReference>
<comment type="caution">
    <text evidence="2">The sequence shown here is derived from an EMBL/GenBank/DDBJ whole genome shotgun (WGS) entry which is preliminary data.</text>
</comment>
<keyword evidence="3" id="KW-1185">Reference proteome</keyword>
<dbReference type="AlphaFoldDB" id="A0A4E0RVF5"/>
<feature type="signal peptide" evidence="1">
    <location>
        <begin position="1"/>
        <end position="20"/>
    </location>
</feature>
<protein>
    <recommendedName>
        <fullName evidence="4">Cadherin domain protein</fullName>
    </recommendedName>
</protein>
<gene>
    <name evidence="2" type="ORF">D915_010855</name>
</gene>
<keyword evidence="1" id="KW-0732">Signal</keyword>
<dbReference type="SUPFAM" id="SSF49313">
    <property type="entry name" value="Cadherin-like"/>
    <property type="match status" value="1"/>
</dbReference>
<dbReference type="InterPro" id="IPR015919">
    <property type="entry name" value="Cadherin-like_sf"/>
</dbReference>
<evidence type="ECO:0008006" key="4">
    <source>
        <dbReference type="Google" id="ProtNLM"/>
    </source>
</evidence>
<evidence type="ECO:0000313" key="3">
    <source>
        <dbReference type="Proteomes" id="UP000230066"/>
    </source>
</evidence>
<organism evidence="2 3">
    <name type="scientific">Fasciola hepatica</name>
    <name type="common">Liver fluke</name>
    <dbReference type="NCBI Taxonomy" id="6192"/>
    <lineage>
        <taxon>Eukaryota</taxon>
        <taxon>Metazoa</taxon>
        <taxon>Spiralia</taxon>
        <taxon>Lophotrochozoa</taxon>
        <taxon>Platyhelminthes</taxon>
        <taxon>Trematoda</taxon>
        <taxon>Digenea</taxon>
        <taxon>Plagiorchiida</taxon>
        <taxon>Echinostomata</taxon>
        <taxon>Echinostomatoidea</taxon>
        <taxon>Fasciolidae</taxon>
        <taxon>Fasciola</taxon>
    </lineage>
</organism>
<dbReference type="CDD" id="cd11304">
    <property type="entry name" value="Cadherin_repeat"/>
    <property type="match status" value="1"/>
</dbReference>
<dbReference type="Proteomes" id="UP000230066">
    <property type="component" value="Unassembled WGS sequence"/>
</dbReference>
<reference evidence="2" key="1">
    <citation type="submission" date="2019-03" db="EMBL/GenBank/DDBJ databases">
        <title>Improved annotation for the trematode Fasciola hepatica.</title>
        <authorList>
            <person name="Choi Y.-J."/>
            <person name="Martin J."/>
            <person name="Mitreva M."/>
        </authorList>
    </citation>
    <scope>NUCLEOTIDE SEQUENCE [LARGE SCALE GENOMIC DNA]</scope>
</reference>